<dbReference type="EMBL" id="BPUB01000001">
    <property type="protein sequence ID" value="GJG58193.1"/>
    <property type="molecule type" value="Genomic_DNA"/>
</dbReference>
<accession>A0A9R1C8Y6</accession>
<proteinExistence type="predicted"/>
<dbReference type="GeneID" id="72467975"/>
<dbReference type="InterPro" id="IPR000253">
    <property type="entry name" value="FHA_dom"/>
</dbReference>
<keyword evidence="3" id="KW-1185">Reference proteome</keyword>
<dbReference type="Pfam" id="PF00498">
    <property type="entry name" value="FHA"/>
    <property type="match status" value="1"/>
</dbReference>
<dbReference type="Proteomes" id="UP000825483">
    <property type="component" value="Unassembled WGS sequence"/>
</dbReference>
<evidence type="ECO:0000313" key="2">
    <source>
        <dbReference type="EMBL" id="GJG58193.1"/>
    </source>
</evidence>
<name>A0A9R1C8Y6_9BACT</name>
<sequence>MKKVRCPQCGEPLTFDETRFVAGQKVMFVCEKCGKKFGIRFGLSKLKDNPTDAEEETRAGNAPYGMIVAIENKYSFRQEIPLQTGDNSIGRMMRGNKVRCPIDTGDLTMDLNHCVITVSRTKKGALQYVLRDGPSNNGTFLNGERIDPQERRIIEPGAMINIGATTIILSDGSED</sequence>
<comment type="caution">
    <text evidence="2">The sequence shown here is derived from an EMBL/GenBank/DDBJ whole genome shotgun (WGS) entry which is preliminary data.</text>
</comment>
<dbReference type="RefSeq" id="WP_223927323.1">
    <property type="nucleotide sequence ID" value="NZ_BPTU01000003.1"/>
</dbReference>
<protein>
    <recommendedName>
        <fullName evidence="1">FHA domain-containing protein</fullName>
    </recommendedName>
</protein>
<reference evidence="2" key="1">
    <citation type="journal article" date="2022" name="Int. J. Syst. Evol. Microbiol.">
        <title>Prevotella lacticifex sp. nov., isolated from the rumen of cows.</title>
        <authorList>
            <person name="Shinkai T."/>
            <person name="Ikeyama N."/>
            <person name="Kumagai M."/>
            <person name="Ohmori H."/>
            <person name="Sakamoto M."/>
            <person name="Ohkuma M."/>
            <person name="Mitsumori M."/>
        </authorList>
    </citation>
    <scope>NUCLEOTIDE SEQUENCE</scope>
    <source>
        <strain evidence="2">R5076</strain>
    </source>
</reference>
<dbReference type="InterPro" id="IPR008984">
    <property type="entry name" value="SMAD_FHA_dom_sf"/>
</dbReference>
<dbReference type="AlphaFoldDB" id="A0A9R1C8Y6"/>
<gene>
    <name evidence="2" type="ORF">PRLR5076_10440</name>
</gene>
<organism evidence="2 3">
    <name type="scientific">Prevotella lacticifex</name>
    <dbReference type="NCBI Taxonomy" id="2854755"/>
    <lineage>
        <taxon>Bacteria</taxon>
        <taxon>Pseudomonadati</taxon>
        <taxon>Bacteroidota</taxon>
        <taxon>Bacteroidia</taxon>
        <taxon>Bacteroidales</taxon>
        <taxon>Prevotellaceae</taxon>
        <taxon>Prevotella</taxon>
    </lineage>
</organism>
<dbReference type="PROSITE" id="PS50006">
    <property type="entry name" value="FHA_DOMAIN"/>
    <property type="match status" value="1"/>
</dbReference>
<evidence type="ECO:0000259" key="1">
    <source>
        <dbReference type="PROSITE" id="PS50006"/>
    </source>
</evidence>
<dbReference type="Gene3D" id="2.60.200.20">
    <property type="match status" value="1"/>
</dbReference>
<feature type="domain" description="FHA" evidence="1">
    <location>
        <begin position="87"/>
        <end position="146"/>
    </location>
</feature>
<evidence type="ECO:0000313" key="3">
    <source>
        <dbReference type="Proteomes" id="UP000825483"/>
    </source>
</evidence>
<dbReference type="CDD" id="cd00060">
    <property type="entry name" value="FHA"/>
    <property type="match status" value="1"/>
</dbReference>
<dbReference type="SUPFAM" id="SSF49879">
    <property type="entry name" value="SMAD/FHA domain"/>
    <property type="match status" value="1"/>
</dbReference>